<evidence type="ECO:0000313" key="2">
    <source>
        <dbReference type="EMBL" id="GET34237.1"/>
    </source>
</evidence>
<dbReference type="NCBIfam" id="TIGR01443">
    <property type="entry name" value="intein_Cterm"/>
    <property type="match status" value="1"/>
</dbReference>
<dbReference type="InterPro" id="IPR022385">
    <property type="entry name" value="Rhs_assc_core"/>
</dbReference>
<dbReference type="CDD" id="cd00081">
    <property type="entry name" value="Hint"/>
    <property type="match status" value="1"/>
</dbReference>
<dbReference type="InterPro" id="IPR050708">
    <property type="entry name" value="T6SS_VgrG/RHS"/>
</dbReference>
<dbReference type="NCBIfam" id="TIGR03696">
    <property type="entry name" value="Rhs_assc_core"/>
    <property type="match status" value="1"/>
</dbReference>
<dbReference type="Pfam" id="PF07591">
    <property type="entry name" value="PT-HINT"/>
    <property type="match status" value="1"/>
</dbReference>
<sequence>MTVTYFDELNLPKQYYQNSTNKVDYTYDAGGNKWSKTATVSGTASTTLYDGTFIYENGTLKKVLTSEGYYDPSAGRYYYYLKDHLGNTRLTFHYSGTTAVVDQEVEYYPFGMALKIAGSSDNKYLYNGKELQDDAIGNGTLDWYDYGARMYDAALGRFHTVDPLSEKYNFQSTYAYAANNPMKYIDFMGMKPDSANTQTNPALNDFLMRLFNGTHSSQTFTFGDNGASPYVTQSASEQEGQNGPADLNFELFNNVNTSLSFTLGAAGYNIGQTLGAGSNLSRFKPLTSGSGSITSFPTNSGWRYLGLDGAKALKLGGVFRMGGNILGGIGLFSTAYQMITKQISAKEGGTDMGAGVTGFFGIMGMSFSGVYFGMKAMGQFDPVFLNAVEQQNKQYQRSLIQGTRSGTQYYMNMSPVCFKAGTKIVYNDDSLRDIEKVCIGDTVRTFNLKTSMVENSVVSNTIIRSTSEIYKLTFGSETVYVTAEHPFYVKNQGWVKVCNLRVGQLLITSDEGKTPEIEMIEKLNEKMTVYNITVEGNHNYFVGNQEVLVHNK</sequence>
<dbReference type="PANTHER" id="PTHR32305">
    <property type="match status" value="1"/>
</dbReference>
<evidence type="ECO:0000259" key="1">
    <source>
        <dbReference type="SMART" id="SM00306"/>
    </source>
</evidence>
<dbReference type="SMART" id="SM00306">
    <property type="entry name" value="HintN"/>
    <property type="match status" value="1"/>
</dbReference>
<keyword evidence="3" id="KW-1185">Reference proteome</keyword>
<name>A0A5M4B3H4_9BACT</name>
<dbReference type="PROSITE" id="PS50818">
    <property type="entry name" value="INTEIN_C_TER"/>
    <property type="match status" value="1"/>
</dbReference>
<proteinExistence type="predicted"/>
<protein>
    <recommendedName>
        <fullName evidence="1">Hint domain-containing protein</fullName>
    </recommendedName>
</protein>
<dbReference type="Proteomes" id="UP000391834">
    <property type="component" value="Unassembled WGS sequence"/>
</dbReference>
<dbReference type="InterPro" id="IPR036844">
    <property type="entry name" value="Hint_dom_sf"/>
</dbReference>
<dbReference type="Gene3D" id="2.180.10.10">
    <property type="entry name" value="RHS repeat-associated core"/>
    <property type="match status" value="1"/>
</dbReference>
<organism evidence="2 3">
    <name type="scientific">Prolixibacter bellariivorans</name>
    <dbReference type="NCBI Taxonomy" id="314319"/>
    <lineage>
        <taxon>Bacteria</taxon>
        <taxon>Pseudomonadati</taxon>
        <taxon>Bacteroidota</taxon>
        <taxon>Bacteroidia</taxon>
        <taxon>Marinilabiliales</taxon>
        <taxon>Prolixibacteraceae</taxon>
        <taxon>Prolixibacter</taxon>
    </lineage>
</organism>
<comment type="caution">
    <text evidence="2">The sequence shown here is derived from an EMBL/GenBank/DDBJ whole genome shotgun (WGS) entry which is preliminary data.</text>
</comment>
<dbReference type="Gene3D" id="2.170.16.10">
    <property type="entry name" value="Hedgehog/Intein (Hint) domain"/>
    <property type="match status" value="1"/>
</dbReference>
<dbReference type="SUPFAM" id="SSF51294">
    <property type="entry name" value="Hedgehog/intein (Hint) domain"/>
    <property type="match status" value="1"/>
</dbReference>
<gene>
    <name evidence="2" type="ORF">PbJCM13498_31000</name>
</gene>
<dbReference type="PROSITE" id="PS50817">
    <property type="entry name" value="INTEIN_N_TER"/>
    <property type="match status" value="1"/>
</dbReference>
<dbReference type="EMBL" id="BLAX01000001">
    <property type="protein sequence ID" value="GET34237.1"/>
    <property type="molecule type" value="Genomic_DNA"/>
</dbReference>
<reference evidence="2 3" key="1">
    <citation type="submission" date="2019-10" db="EMBL/GenBank/DDBJ databases">
        <title>Prolixibacter strains distinguished by the presence of nitrate reductase genes were adept at nitrate-dependent anaerobic corrosion of metallic iron and carbon steel.</title>
        <authorList>
            <person name="Iino T."/>
            <person name="Shono N."/>
            <person name="Ito K."/>
            <person name="Nakamura R."/>
            <person name="Sueoka K."/>
            <person name="Harayama S."/>
            <person name="Ohkuma M."/>
        </authorList>
    </citation>
    <scope>NUCLEOTIDE SEQUENCE [LARGE SCALE GENOMIC DNA]</scope>
    <source>
        <strain evidence="2 3">JCM 13498</strain>
    </source>
</reference>
<dbReference type="PANTHER" id="PTHR32305:SF15">
    <property type="entry name" value="PROTEIN RHSA-RELATED"/>
    <property type="match status" value="1"/>
</dbReference>
<dbReference type="GO" id="GO:0016539">
    <property type="term" value="P:intein-mediated protein splicing"/>
    <property type="evidence" value="ECO:0007669"/>
    <property type="project" value="InterPro"/>
</dbReference>
<dbReference type="InterPro" id="IPR030934">
    <property type="entry name" value="Intein_C"/>
</dbReference>
<feature type="domain" description="Hint" evidence="1">
    <location>
        <begin position="415"/>
        <end position="510"/>
    </location>
</feature>
<dbReference type="AlphaFoldDB" id="A0A5M4B3H4"/>
<dbReference type="InterPro" id="IPR003587">
    <property type="entry name" value="Hint_dom_N"/>
</dbReference>
<accession>A0A5M4B3H4</accession>
<dbReference type="InterPro" id="IPR006141">
    <property type="entry name" value="Intein_N"/>
</dbReference>
<evidence type="ECO:0000313" key="3">
    <source>
        <dbReference type="Proteomes" id="UP000391834"/>
    </source>
</evidence>